<feature type="domain" description="SWIM-type" evidence="3">
    <location>
        <begin position="58"/>
        <end position="104"/>
    </location>
</feature>
<keyword evidence="6" id="KW-0547">Nucleotide-binding</keyword>
<feature type="domain" description="Helicase ATP-binding" evidence="4">
    <location>
        <begin position="613"/>
        <end position="770"/>
    </location>
</feature>
<dbReference type="Proteomes" id="UP000239471">
    <property type="component" value="Unassembled WGS sequence"/>
</dbReference>
<gene>
    <name evidence="6" type="ORF">CLVI_09710</name>
</gene>
<dbReference type="GO" id="GO:0016787">
    <property type="term" value="F:hydrolase activity"/>
    <property type="evidence" value="ECO:0007669"/>
    <property type="project" value="UniProtKB-KW"/>
</dbReference>
<dbReference type="InterPro" id="IPR049730">
    <property type="entry name" value="SNF2/RAD54-like_C"/>
</dbReference>
<dbReference type="Gene3D" id="3.40.50.300">
    <property type="entry name" value="P-loop containing nucleotide triphosphate hydrolases"/>
    <property type="match status" value="1"/>
</dbReference>
<sequence>MHLELEKIIDDFNDICEPIKAVRGKRLIGHLTHLLERKHYDNMVIEGRVKSENNNATYSTSIEINTDSEEIISTDCNCFDYIENSHDKHIYICEHIATVFFKFSEVNGKKTGESETGEAVIELLDQLNSQKTRADLSVTLTLDKLVDIDCVKAEFRIGTKRMYVLKNLKEFVNAKNNYMEIEYGKEFTYNPYEQEFSDEDYKIIDYINNFIQMDLFVNKFPYGSALVNGKFLNIIGGNLVGFLELCIHKDIEFNEKKVKILKEDMPLKFSVSNEEEEKYSISFEGEIPETLNSKFDVFLYNGNIYLPSRKQCQNLKVFYNQLTHKKIIKFKSKSNMEIFNKVIPALEKISEDVVLDDAIKNVVKNELQCEFYLDSRGNQISLEVKLKYGDEILDFFENNTEKIVIRKTVKEDEILQAINRLNFLNRNKKFIFNGDDEGIYNFLIEGYKELEELGEVYYSDRFKARRVYKTPTINAGVKNREDGYLDFSFEIEDIPSKEYNKILAAFKDNRKFYKLKDNSFINLENKDTQEFFDMIEKIVNNEKDISDIKLHKSKAIMLENYVNSKDMTFFKGTEIIKDITNKLEEIKECNYELPKELEATLREYQITGFNWLKNLSHLGFGGVLADEMGLGKTVQTIAFLLSEKNKKSLIVTPTSVIYNWKNEFERFAPTVKVKIVHGNKKERVEILDRVNEYDVILTTYGTLRNDEDYYEKLNFDYCIIDEGQNIKNPLAQSSRSVKNINSKIKFALTGTPIENNLLELWSIFDFVMPGYLYNGAIFKKKFIGAEASIEELQRYIKPFLIRRLKKDVIKELPDKIEKKYYVELPKEQKKIYSVFVKDIKEKIGDINFKGDKITMFSYLTKLRQLCLEPKLIVKDYKGRNGKLEAALEIVTNNINNGHKIILFSQFTSVLASISKSLDENHIEYMYLDGSTRASRRLELVDEFNNSEKNMVFLISLKAGGTGLNLTSADIVIHFDPWWNPSIEEQATDRAHRIGQKKVVQVFKLVAQGTIEERIISLQDEKKELIDKVMSAGYAGGNVLTSLSTEQIKELFV</sequence>
<dbReference type="InterPro" id="IPR000330">
    <property type="entry name" value="SNF2_N"/>
</dbReference>
<comment type="caution">
    <text evidence="6">The sequence shown here is derived from an EMBL/GenBank/DDBJ whole genome shotgun (WGS) entry which is preliminary data.</text>
</comment>
<dbReference type="AlphaFoldDB" id="A0A2T0BHU7"/>
<reference evidence="6 7" key="1">
    <citation type="submission" date="2018-03" db="EMBL/GenBank/DDBJ databases">
        <title>Genome sequence of Clostridium vincentii DSM 10228.</title>
        <authorList>
            <person name="Poehlein A."/>
            <person name="Daniel R."/>
        </authorList>
    </citation>
    <scope>NUCLEOTIDE SEQUENCE [LARGE SCALE GENOMIC DNA]</scope>
    <source>
        <strain evidence="6 7">DSM 10228</strain>
    </source>
</reference>
<dbReference type="InterPro" id="IPR013663">
    <property type="entry name" value="Helicase_SWF/SNF/SWI_bac"/>
</dbReference>
<dbReference type="OrthoDB" id="9760715at2"/>
<dbReference type="Pfam" id="PF08455">
    <property type="entry name" value="SNF2_assoc"/>
    <property type="match status" value="1"/>
</dbReference>
<evidence type="ECO:0000313" key="6">
    <source>
        <dbReference type="EMBL" id="PRR83423.1"/>
    </source>
</evidence>
<evidence type="ECO:0000259" key="4">
    <source>
        <dbReference type="PROSITE" id="PS51192"/>
    </source>
</evidence>
<dbReference type="CDD" id="cd18793">
    <property type="entry name" value="SF2_C_SNF"/>
    <property type="match status" value="1"/>
</dbReference>
<dbReference type="PANTHER" id="PTHR10799">
    <property type="entry name" value="SNF2/RAD54 HELICASE FAMILY"/>
    <property type="match status" value="1"/>
</dbReference>
<organism evidence="6 7">
    <name type="scientific">Clostridium vincentii</name>
    <dbReference type="NCBI Taxonomy" id="52704"/>
    <lineage>
        <taxon>Bacteria</taxon>
        <taxon>Bacillati</taxon>
        <taxon>Bacillota</taxon>
        <taxon>Clostridia</taxon>
        <taxon>Eubacteriales</taxon>
        <taxon>Clostridiaceae</taxon>
        <taxon>Clostridium</taxon>
    </lineage>
</organism>
<dbReference type="GO" id="GO:0008270">
    <property type="term" value="F:zinc ion binding"/>
    <property type="evidence" value="ECO:0007669"/>
    <property type="project" value="UniProtKB-KW"/>
</dbReference>
<dbReference type="Pfam" id="PF00176">
    <property type="entry name" value="SNF2-rel_dom"/>
    <property type="match status" value="1"/>
</dbReference>
<dbReference type="InterPro" id="IPR038718">
    <property type="entry name" value="SNF2-like_sf"/>
</dbReference>
<dbReference type="Gene3D" id="3.40.50.10810">
    <property type="entry name" value="Tandem AAA-ATPase domain"/>
    <property type="match status" value="1"/>
</dbReference>
<evidence type="ECO:0000256" key="2">
    <source>
        <dbReference type="PROSITE-ProRule" id="PRU00325"/>
    </source>
</evidence>
<dbReference type="GO" id="GO:0005524">
    <property type="term" value="F:ATP binding"/>
    <property type="evidence" value="ECO:0007669"/>
    <property type="project" value="InterPro"/>
</dbReference>
<dbReference type="InterPro" id="IPR001650">
    <property type="entry name" value="Helicase_C-like"/>
</dbReference>
<dbReference type="GO" id="GO:0004386">
    <property type="term" value="F:helicase activity"/>
    <property type="evidence" value="ECO:0007669"/>
    <property type="project" value="UniProtKB-KW"/>
</dbReference>
<dbReference type="FunFam" id="3.40.50.300:FF:000533">
    <property type="entry name" value="Helicase, Snf2 family"/>
    <property type="match status" value="1"/>
</dbReference>
<evidence type="ECO:0000259" key="3">
    <source>
        <dbReference type="PROSITE" id="PS50966"/>
    </source>
</evidence>
<keyword evidence="2" id="KW-0862">Zinc</keyword>
<name>A0A2T0BHU7_9CLOT</name>
<dbReference type="InterPro" id="IPR007527">
    <property type="entry name" value="Znf_SWIM"/>
</dbReference>
<keyword evidence="2" id="KW-0863">Zinc-finger</keyword>
<dbReference type="PROSITE" id="PS51194">
    <property type="entry name" value="HELICASE_CTER"/>
    <property type="match status" value="1"/>
</dbReference>
<dbReference type="FunFam" id="3.40.50.10810:FF:000054">
    <property type="entry name" value="Helicase, Snf2 family"/>
    <property type="match status" value="1"/>
</dbReference>
<dbReference type="InterPro" id="IPR027417">
    <property type="entry name" value="P-loop_NTPase"/>
</dbReference>
<evidence type="ECO:0000259" key="5">
    <source>
        <dbReference type="PROSITE" id="PS51194"/>
    </source>
</evidence>
<keyword evidence="2" id="KW-0479">Metal-binding</keyword>
<keyword evidence="6" id="KW-0067">ATP-binding</keyword>
<dbReference type="Pfam" id="PF00271">
    <property type="entry name" value="Helicase_C"/>
    <property type="match status" value="1"/>
</dbReference>
<dbReference type="InterPro" id="IPR014001">
    <property type="entry name" value="Helicase_ATP-bd"/>
</dbReference>
<proteinExistence type="predicted"/>
<evidence type="ECO:0000313" key="7">
    <source>
        <dbReference type="Proteomes" id="UP000239471"/>
    </source>
</evidence>
<keyword evidence="1" id="KW-0378">Hydrolase</keyword>
<evidence type="ECO:0000256" key="1">
    <source>
        <dbReference type="ARBA" id="ARBA00022801"/>
    </source>
</evidence>
<dbReference type="PROSITE" id="PS51192">
    <property type="entry name" value="HELICASE_ATP_BIND_1"/>
    <property type="match status" value="1"/>
</dbReference>
<keyword evidence="7" id="KW-1185">Reference proteome</keyword>
<protein>
    <submittedName>
        <fullName evidence="6">ATP-dependent helicase HepA</fullName>
    </submittedName>
</protein>
<keyword evidence="6" id="KW-0347">Helicase</keyword>
<dbReference type="SUPFAM" id="SSF52540">
    <property type="entry name" value="P-loop containing nucleoside triphosphate hydrolases"/>
    <property type="match status" value="2"/>
</dbReference>
<accession>A0A2T0BHU7</accession>
<dbReference type="EMBL" id="PVXQ01000007">
    <property type="protein sequence ID" value="PRR83423.1"/>
    <property type="molecule type" value="Genomic_DNA"/>
</dbReference>
<dbReference type="PROSITE" id="PS50966">
    <property type="entry name" value="ZF_SWIM"/>
    <property type="match status" value="1"/>
</dbReference>
<dbReference type="CDD" id="cd18012">
    <property type="entry name" value="DEXQc_arch_SWI2_SNF2"/>
    <property type="match status" value="1"/>
</dbReference>
<feature type="domain" description="Helicase C-terminal" evidence="5">
    <location>
        <begin position="882"/>
        <end position="1029"/>
    </location>
</feature>
<dbReference type="SMART" id="SM00490">
    <property type="entry name" value="HELICc"/>
    <property type="match status" value="1"/>
</dbReference>
<dbReference type="SMART" id="SM00487">
    <property type="entry name" value="DEXDc"/>
    <property type="match status" value="1"/>
</dbReference>